<dbReference type="AlphaFoldDB" id="A0A7Y9ZMF6"/>
<name>A0A7Y9ZMF6_9ACTN</name>
<dbReference type="SMART" id="SM00567">
    <property type="entry name" value="EZ_HEAT"/>
    <property type="match status" value="3"/>
</dbReference>
<evidence type="ECO:0000313" key="2">
    <source>
        <dbReference type="Proteomes" id="UP000562045"/>
    </source>
</evidence>
<gene>
    <name evidence="1" type="ORF">BJ993_004108</name>
</gene>
<accession>A0A7Y9ZMF6</accession>
<dbReference type="InterPro" id="IPR004155">
    <property type="entry name" value="PBS_lyase_HEAT"/>
</dbReference>
<dbReference type="SUPFAM" id="SSF48371">
    <property type="entry name" value="ARM repeat"/>
    <property type="match status" value="2"/>
</dbReference>
<reference evidence="1 2" key="1">
    <citation type="submission" date="2020-07" db="EMBL/GenBank/DDBJ databases">
        <title>Sequencing the genomes of 1000 actinobacteria strains.</title>
        <authorList>
            <person name="Klenk H.-P."/>
        </authorList>
    </citation>
    <scope>NUCLEOTIDE SEQUENCE [LARGE SCALE GENOMIC DNA]</scope>
    <source>
        <strain evidence="1 2">DSM 15131</strain>
    </source>
</reference>
<dbReference type="InterPro" id="IPR011989">
    <property type="entry name" value="ARM-like"/>
</dbReference>
<organism evidence="1 2">
    <name type="scientific">Nocardioides aromaticivorans</name>
    <dbReference type="NCBI Taxonomy" id="200618"/>
    <lineage>
        <taxon>Bacteria</taxon>
        <taxon>Bacillati</taxon>
        <taxon>Actinomycetota</taxon>
        <taxon>Actinomycetes</taxon>
        <taxon>Propionibacteriales</taxon>
        <taxon>Nocardioidaceae</taxon>
        <taxon>Nocardioides</taxon>
    </lineage>
</organism>
<sequence length="515" mass="55836">MMTLPEARTLARQLADAANGADAAAWAAGLAALARLDGRAWLLLDQGARAFTYTDGTPISGVRGWTDAPLGESSGFVAAVTSLHVDGRFRERAVRALGAVPSAVAAPALAVRLMDHVPQVRDQAWEAIRQHIRVETAEEVMDVLLAGADRLQGGAALDKVWAALIGEVPARVLVSQLAHSERRRVRRWAFQYGHKYDLFATEQLVLAAQADSDQWIRSACAEWLMHAPDPAVLAALLDARSVEARIVALTRVPDASLGDDTLRNLLLDRAPRVREQARWRARRRDWDVAGFYRRALANTDASPRVVAACLDGLSSTGDAQDLEAVTRRLQHPNGRVRAAAVVAVETCAAPTDAVELLTPALVDPSARVSSAAARALGRLGAPSTVAEPAWASGLPSSRRAGWRLARAAGGWHRVEADLRAAADEDPHLAGLGRAGLRNWLDVSAAITWDRLSEVQRARLASWLDRAGLDREQQRVLAFHAGINIAKDESERSTGEHGPAPVPPMRGRWFRRFRRT</sequence>
<dbReference type="Proteomes" id="UP000562045">
    <property type="component" value="Unassembled WGS sequence"/>
</dbReference>
<comment type="caution">
    <text evidence="1">The sequence shown here is derived from an EMBL/GenBank/DDBJ whole genome shotgun (WGS) entry which is preliminary data.</text>
</comment>
<protein>
    <submittedName>
        <fullName evidence="1">HEAT repeat protein</fullName>
    </submittedName>
</protein>
<dbReference type="Gene3D" id="1.25.10.10">
    <property type="entry name" value="Leucine-rich Repeat Variant"/>
    <property type="match status" value="1"/>
</dbReference>
<proteinExistence type="predicted"/>
<dbReference type="InterPro" id="IPR016024">
    <property type="entry name" value="ARM-type_fold"/>
</dbReference>
<dbReference type="Pfam" id="PF13646">
    <property type="entry name" value="HEAT_2"/>
    <property type="match status" value="1"/>
</dbReference>
<dbReference type="EMBL" id="JACBZM010000001">
    <property type="protein sequence ID" value="NYI47028.1"/>
    <property type="molecule type" value="Genomic_DNA"/>
</dbReference>
<evidence type="ECO:0000313" key="1">
    <source>
        <dbReference type="EMBL" id="NYI47028.1"/>
    </source>
</evidence>